<dbReference type="Proteomes" id="UP000678276">
    <property type="component" value="Unassembled WGS sequence"/>
</dbReference>
<dbReference type="SUPFAM" id="SSF48452">
    <property type="entry name" value="TPR-like"/>
    <property type="match status" value="1"/>
</dbReference>
<proteinExistence type="predicted"/>
<organism evidence="1 2">
    <name type="scientific">Jiella mangrovi</name>
    <dbReference type="NCBI Taxonomy" id="2821407"/>
    <lineage>
        <taxon>Bacteria</taxon>
        <taxon>Pseudomonadati</taxon>
        <taxon>Pseudomonadota</taxon>
        <taxon>Alphaproteobacteria</taxon>
        <taxon>Hyphomicrobiales</taxon>
        <taxon>Aurantimonadaceae</taxon>
        <taxon>Jiella</taxon>
    </lineage>
</organism>
<sequence length="373" mass="41793">MLAAKEAQPDNFQPSYELGILYQSEKRKADALAAFSYAYDRNPSDARTVMAFALHLATDGHTDAALSVLERALPRSIETLRNIGMASQFTRFVTDFRHEEANALHEKAKPFRTTLDNIKKSITNAVQTQTPFAMVRIGDGEGTWLHRSTRDETRYGALYDRNREEFWNIWFGADQISAQGGFYAALTDLRHVLRTADVIGSPSLSWIRHEYEIASIRGVPGTINALRCALELKSRKAALFTESLHYQLDSSGFLKELLASQSRVGVMSCHPDIVDHIKGQFGVKDVDYYPIPGEPSRRHLHGEGTVTGRHFPDFFHKNMKLIAENDQRGRVVLVGGGILGKLYALRLKREGAIALDIGSIADKWMGKKTRPGF</sequence>
<comment type="caution">
    <text evidence="1">The sequence shown here is derived from an EMBL/GenBank/DDBJ whole genome shotgun (WGS) entry which is preliminary data.</text>
</comment>
<evidence type="ECO:0000313" key="2">
    <source>
        <dbReference type="Proteomes" id="UP000678276"/>
    </source>
</evidence>
<protein>
    <recommendedName>
        <fullName evidence="3">Tetratricopeptide repeat protein</fullName>
    </recommendedName>
</protein>
<evidence type="ECO:0000313" key="1">
    <source>
        <dbReference type="EMBL" id="MBP0615611.1"/>
    </source>
</evidence>
<reference evidence="1 2" key="1">
    <citation type="submission" date="2021-04" db="EMBL/GenBank/DDBJ databases">
        <title>Whole genome sequence of Jiella sp. KSK16Y-1.</title>
        <authorList>
            <person name="Tuo L."/>
        </authorList>
    </citation>
    <scope>NUCLEOTIDE SEQUENCE [LARGE SCALE GENOMIC DNA]</scope>
    <source>
        <strain evidence="1 2">KSK16Y-1</strain>
    </source>
</reference>
<evidence type="ECO:0008006" key="3">
    <source>
        <dbReference type="Google" id="ProtNLM"/>
    </source>
</evidence>
<dbReference type="InterPro" id="IPR011990">
    <property type="entry name" value="TPR-like_helical_dom_sf"/>
</dbReference>
<gene>
    <name evidence="1" type="ORF">J6595_08470</name>
</gene>
<accession>A0ABS4BFT2</accession>
<name>A0ABS4BFT2_9HYPH</name>
<dbReference type="RefSeq" id="WP_209594018.1">
    <property type="nucleotide sequence ID" value="NZ_JAGJCF010000004.1"/>
</dbReference>
<dbReference type="EMBL" id="JAGJCF010000004">
    <property type="protein sequence ID" value="MBP0615611.1"/>
    <property type="molecule type" value="Genomic_DNA"/>
</dbReference>
<dbReference type="Gene3D" id="1.25.40.10">
    <property type="entry name" value="Tetratricopeptide repeat domain"/>
    <property type="match status" value="1"/>
</dbReference>
<keyword evidence="2" id="KW-1185">Reference proteome</keyword>